<name>A0A285UVK8_9HYPH</name>
<proteinExistence type="inferred from homology"/>
<gene>
    <name evidence="6" type="ORF">SAMN05892877_11968</name>
</gene>
<dbReference type="GO" id="GO:0005886">
    <property type="term" value="C:plasma membrane"/>
    <property type="evidence" value="ECO:0007669"/>
    <property type="project" value="TreeGrafter"/>
</dbReference>
<organism evidence="6 7">
    <name type="scientific">Rhizobium subbaraonis</name>
    <dbReference type="NCBI Taxonomy" id="908946"/>
    <lineage>
        <taxon>Bacteria</taxon>
        <taxon>Pseudomonadati</taxon>
        <taxon>Pseudomonadota</taxon>
        <taxon>Alphaproteobacteria</taxon>
        <taxon>Hyphomicrobiales</taxon>
        <taxon>Rhizobiaceae</taxon>
        <taxon>Rhizobium/Agrobacterium group</taxon>
        <taxon>Rhizobium</taxon>
    </lineage>
</organism>
<keyword evidence="7" id="KW-1185">Reference proteome</keyword>
<keyword evidence="2" id="KW-0813">Transport</keyword>
<dbReference type="Proteomes" id="UP000219167">
    <property type="component" value="Unassembled WGS sequence"/>
</dbReference>
<feature type="domain" description="ABC transporter" evidence="5">
    <location>
        <begin position="2"/>
        <end position="241"/>
    </location>
</feature>
<dbReference type="Pfam" id="PF12399">
    <property type="entry name" value="BCA_ABC_TP_C"/>
    <property type="match status" value="1"/>
</dbReference>
<sequence length="248" mass="26855">MLEIRNLCKYFGGIKAVDGASFEVERGSITALIGPNGAGKTTAFNCISRTLVPTSGEVWLDGQQIDHLRPHKITAKGLSRTFQISRNLADMTVIENVIVQSRVEGFSGLFRPAISPQEKDKALGILDFLGITRIAYEDGHNLSYGQKKLMDLAALLMSDPKIILLDEPAGGVNPSLMEEIVGHIRALNAKGLTVLIVEHNMDLIMRLSHKVVVMAQGRVICQGTPDIVRKDPAVLEAYLGGVLDAEAA</sequence>
<reference evidence="6 7" key="1">
    <citation type="submission" date="2017-08" db="EMBL/GenBank/DDBJ databases">
        <authorList>
            <person name="de Groot N.N."/>
        </authorList>
    </citation>
    <scope>NUCLEOTIDE SEQUENCE [LARGE SCALE GENOMIC DNA]</scope>
    <source>
        <strain evidence="6 7">JC85</strain>
    </source>
</reference>
<dbReference type="InterPro" id="IPR003593">
    <property type="entry name" value="AAA+_ATPase"/>
</dbReference>
<evidence type="ECO:0000313" key="7">
    <source>
        <dbReference type="Proteomes" id="UP000219167"/>
    </source>
</evidence>
<dbReference type="InterPro" id="IPR003439">
    <property type="entry name" value="ABC_transporter-like_ATP-bd"/>
</dbReference>
<dbReference type="PANTHER" id="PTHR45772">
    <property type="entry name" value="CONSERVED COMPONENT OF ABC TRANSPORTER FOR NATURAL AMINO ACIDS-RELATED"/>
    <property type="match status" value="1"/>
</dbReference>
<dbReference type="EMBL" id="OBQD01000019">
    <property type="protein sequence ID" value="SOC45955.1"/>
    <property type="molecule type" value="Genomic_DNA"/>
</dbReference>
<comment type="similarity">
    <text evidence="1">Belongs to the ABC transporter superfamily.</text>
</comment>
<dbReference type="Pfam" id="PF00005">
    <property type="entry name" value="ABC_tran"/>
    <property type="match status" value="1"/>
</dbReference>
<dbReference type="InterPro" id="IPR032823">
    <property type="entry name" value="BCA_ABC_TP_C"/>
</dbReference>
<evidence type="ECO:0000256" key="1">
    <source>
        <dbReference type="ARBA" id="ARBA00005417"/>
    </source>
</evidence>
<dbReference type="Gene3D" id="3.40.50.300">
    <property type="entry name" value="P-loop containing nucleotide triphosphate hydrolases"/>
    <property type="match status" value="1"/>
</dbReference>
<dbReference type="PROSITE" id="PS50893">
    <property type="entry name" value="ABC_TRANSPORTER_2"/>
    <property type="match status" value="1"/>
</dbReference>
<dbReference type="InterPro" id="IPR051120">
    <property type="entry name" value="ABC_AA/LPS_Transport"/>
</dbReference>
<dbReference type="SUPFAM" id="SSF52540">
    <property type="entry name" value="P-loop containing nucleoside triphosphate hydrolases"/>
    <property type="match status" value="1"/>
</dbReference>
<evidence type="ECO:0000256" key="3">
    <source>
        <dbReference type="ARBA" id="ARBA00022741"/>
    </source>
</evidence>
<dbReference type="InterPro" id="IPR027417">
    <property type="entry name" value="P-loop_NTPase"/>
</dbReference>
<keyword evidence="3" id="KW-0547">Nucleotide-binding</keyword>
<evidence type="ECO:0000256" key="4">
    <source>
        <dbReference type="ARBA" id="ARBA00022840"/>
    </source>
</evidence>
<dbReference type="RefSeq" id="WP_097142413.1">
    <property type="nucleotide sequence ID" value="NZ_OBQD01000019.1"/>
</dbReference>
<accession>A0A285UVK8</accession>
<keyword evidence="4 6" id="KW-0067">ATP-binding</keyword>
<evidence type="ECO:0000259" key="5">
    <source>
        <dbReference type="PROSITE" id="PS50893"/>
    </source>
</evidence>
<dbReference type="CDD" id="cd03219">
    <property type="entry name" value="ABC_Mj1267_LivG_branched"/>
    <property type="match status" value="1"/>
</dbReference>
<dbReference type="GO" id="GO:0016887">
    <property type="term" value="F:ATP hydrolysis activity"/>
    <property type="evidence" value="ECO:0007669"/>
    <property type="project" value="InterPro"/>
</dbReference>
<dbReference type="AlphaFoldDB" id="A0A285UVK8"/>
<dbReference type="OrthoDB" id="9806149at2"/>
<evidence type="ECO:0000313" key="6">
    <source>
        <dbReference type="EMBL" id="SOC45955.1"/>
    </source>
</evidence>
<dbReference type="SMART" id="SM00382">
    <property type="entry name" value="AAA"/>
    <property type="match status" value="1"/>
</dbReference>
<dbReference type="InterPro" id="IPR017871">
    <property type="entry name" value="ABC_transporter-like_CS"/>
</dbReference>
<dbReference type="GO" id="GO:0005524">
    <property type="term" value="F:ATP binding"/>
    <property type="evidence" value="ECO:0007669"/>
    <property type="project" value="UniProtKB-KW"/>
</dbReference>
<dbReference type="PROSITE" id="PS00211">
    <property type="entry name" value="ABC_TRANSPORTER_1"/>
    <property type="match status" value="1"/>
</dbReference>
<dbReference type="PANTHER" id="PTHR45772:SF9">
    <property type="entry name" value="CONSERVED COMPONENT OF ABC TRANSPORTER FOR NATURAL AMINO ACIDS"/>
    <property type="match status" value="1"/>
</dbReference>
<evidence type="ECO:0000256" key="2">
    <source>
        <dbReference type="ARBA" id="ARBA00022448"/>
    </source>
</evidence>
<protein>
    <submittedName>
        <fullName evidence="6">Branched-chain amino acid transport system ATP-binding protein</fullName>
    </submittedName>
</protein>